<dbReference type="STRING" id="1121937.GCA_000423125_01504"/>
<gene>
    <name evidence="1" type="ORF">DCP75_09440</name>
</gene>
<accession>A0A3C1KN87</accession>
<reference evidence="1 2" key="1">
    <citation type="journal article" date="2018" name="Nat. Biotechnol.">
        <title>A standardized bacterial taxonomy based on genome phylogeny substantially revises the tree of life.</title>
        <authorList>
            <person name="Parks D.H."/>
            <person name="Chuvochina M."/>
            <person name="Waite D.W."/>
            <person name="Rinke C."/>
            <person name="Skarshewski A."/>
            <person name="Chaumeil P.A."/>
            <person name="Hugenholtz P."/>
        </authorList>
    </citation>
    <scope>NUCLEOTIDE SEQUENCE [LARGE SCALE GENOMIC DNA]</scope>
    <source>
        <strain evidence="1">UBA9158</strain>
    </source>
</reference>
<name>A0A3C1KN87_9GAMM</name>
<dbReference type="CDD" id="cd00130">
    <property type="entry name" value="PAS"/>
    <property type="match status" value="1"/>
</dbReference>
<dbReference type="SUPFAM" id="SSF55785">
    <property type="entry name" value="PYP-like sensor domain (PAS domain)"/>
    <property type="match status" value="1"/>
</dbReference>
<organism evidence="1 2">
    <name type="scientific">Haliea salexigens</name>
    <dbReference type="NCBI Taxonomy" id="287487"/>
    <lineage>
        <taxon>Bacteria</taxon>
        <taxon>Pseudomonadati</taxon>
        <taxon>Pseudomonadota</taxon>
        <taxon>Gammaproteobacteria</taxon>
        <taxon>Cellvibrionales</taxon>
        <taxon>Halieaceae</taxon>
        <taxon>Haliea</taxon>
    </lineage>
</organism>
<proteinExistence type="predicted"/>
<dbReference type="Proteomes" id="UP000259273">
    <property type="component" value="Unassembled WGS sequence"/>
</dbReference>
<evidence type="ECO:0008006" key="3">
    <source>
        <dbReference type="Google" id="ProtNLM"/>
    </source>
</evidence>
<evidence type="ECO:0000313" key="2">
    <source>
        <dbReference type="Proteomes" id="UP000259273"/>
    </source>
</evidence>
<sequence>MPVTRLGDDMRVVDMSPASLRMHGMTLEEVRGKTLSELAHRPPMTNVLPSAWRRTAPLTKDPIGGLLEDAARQYGNATAWVWLLTPSGRLFRGILNVIKLHVGFLTYLANVEDPFTRSLVRAEPDGTIIGSLGARWTLETMQVFEDFIAGDSLLEIASSHKLSKNRVRTILDDLADQTGYETPGALRAAIYRNYADEMVPARQTIFPVVTNEVPGFPIYDRAPV</sequence>
<comment type="caution">
    <text evidence="1">The sequence shown here is derived from an EMBL/GenBank/DDBJ whole genome shotgun (WGS) entry which is preliminary data.</text>
</comment>
<dbReference type="EMBL" id="DMND01000130">
    <property type="protein sequence ID" value="HAN27923.1"/>
    <property type="molecule type" value="Genomic_DNA"/>
</dbReference>
<dbReference type="InterPro" id="IPR000014">
    <property type="entry name" value="PAS"/>
</dbReference>
<dbReference type="AlphaFoldDB" id="A0A3C1KN87"/>
<dbReference type="InterPro" id="IPR035965">
    <property type="entry name" value="PAS-like_dom_sf"/>
</dbReference>
<evidence type="ECO:0000313" key="1">
    <source>
        <dbReference type="EMBL" id="HAN27923.1"/>
    </source>
</evidence>
<protein>
    <recommendedName>
        <fullName evidence="3">PAS domain-containing protein</fullName>
    </recommendedName>
</protein>